<sequence>MFFTSWKKYRNQESLSSVEKQVVAVILDHPEYHTLLEQSSLESEHVFYPELGQTNPFLHMGLHLAVRDQVTTDRPNGIRSIFQTLVQKHHDPLCVEHKMMDCFAETLWLAERHQCMPDVSHYLSLCKRLLATSLF</sequence>
<proteinExistence type="predicted"/>
<accession>A0A917JWE6</accession>
<evidence type="ECO:0000313" key="2">
    <source>
        <dbReference type="Proteomes" id="UP000630149"/>
    </source>
</evidence>
<evidence type="ECO:0008006" key="3">
    <source>
        <dbReference type="Google" id="ProtNLM"/>
    </source>
</evidence>
<evidence type="ECO:0000313" key="1">
    <source>
        <dbReference type="EMBL" id="GGI85011.1"/>
    </source>
</evidence>
<gene>
    <name evidence="1" type="ORF">GCM10007966_12010</name>
</gene>
<dbReference type="Proteomes" id="UP000630149">
    <property type="component" value="Unassembled WGS sequence"/>
</dbReference>
<dbReference type="AlphaFoldDB" id="A0A917JWE6"/>
<dbReference type="Pfam" id="PF08897">
    <property type="entry name" value="DUF1841"/>
    <property type="match status" value="1"/>
</dbReference>
<name>A0A917JWE6_9GAMM</name>
<reference evidence="1" key="1">
    <citation type="journal article" date="2014" name="Int. J. Syst. Evol. Microbiol.">
        <title>Complete genome sequence of Corynebacterium casei LMG S-19264T (=DSM 44701T), isolated from a smear-ripened cheese.</title>
        <authorList>
            <consortium name="US DOE Joint Genome Institute (JGI-PGF)"/>
            <person name="Walter F."/>
            <person name="Albersmeier A."/>
            <person name="Kalinowski J."/>
            <person name="Ruckert C."/>
        </authorList>
    </citation>
    <scope>NUCLEOTIDE SEQUENCE</scope>
    <source>
        <strain evidence="1">JCM 13919</strain>
    </source>
</reference>
<dbReference type="EMBL" id="BMOB01000004">
    <property type="protein sequence ID" value="GGI85011.1"/>
    <property type="molecule type" value="Genomic_DNA"/>
</dbReference>
<protein>
    <recommendedName>
        <fullName evidence="3">DUF1841 domain-containing protein</fullName>
    </recommendedName>
</protein>
<dbReference type="InterPro" id="IPR014993">
    <property type="entry name" value="DUF1841"/>
</dbReference>
<reference evidence="1" key="2">
    <citation type="submission" date="2020-09" db="EMBL/GenBank/DDBJ databases">
        <authorList>
            <person name="Sun Q."/>
            <person name="Ohkuma M."/>
        </authorList>
    </citation>
    <scope>NUCLEOTIDE SEQUENCE</scope>
    <source>
        <strain evidence="1">JCM 13919</strain>
    </source>
</reference>
<comment type="caution">
    <text evidence="1">The sequence shown here is derived from an EMBL/GenBank/DDBJ whole genome shotgun (WGS) entry which is preliminary data.</text>
</comment>
<organism evidence="1 2">
    <name type="scientific">Legionella impletisoli</name>
    <dbReference type="NCBI Taxonomy" id="343510"/>
    <lineage>
        <taxon>Bacteria</taxon>
        <taxon>Pseudomonadati</taxon>
        <taxon>Pseudomonadota</taxon>
        <taxon>Gammaproteobacteria</taxon>
        <taxon>Legionellales</taxon>
        <taxon>Legionellaceae</taxon>
        <taxon>Legionella</taxon>
    </lineage>
</organism>
<keyword evidence="2" id="KW-1185">Reference proteome</keyword>